<keyword evidence="2" id="KW-1185">Reference proteome</keyword>
<evidence type="ECO:0000313" key="1">
    <source>
        <dbReference type="EMBL" id="RAK60130.1"/>
    </source>
</evidence>
<comment type="caution">
    <text evidence="1">The sequence shown here is derived from an EMBL/GenBank/DDBJ whole genome shotgun (WGS) entry which is preliminary data.</text>
</comment>
<organism evidence="1 2">
    <name type="scientific">Phenylobacterium hankyongense</name>
    <dbReference type="NCBI Taxonomy" id="1813876"/>
    <lineage>
        <taxon>Bacteria</taxon>
        <taxon>Pseudomonadati</taxon>
        <taxon>Pseudomonadota</taxon>
        <taxon>Alphaproteobacteria</taxon>
        <taxon>Caulobacterales</taxon>
        <taxon>Caulobacteraceae</taxon>
        <taxon>Phenylobacterium</taxon>
    </lineage>
</organism>
<dbReference type="EMBL" id="QFYP01000001">
    <property type="protein sequence ID" value="RAK60130.1"/>
    <property type="molecule type" value="Genomic_DNA"/>
</dbReference>
<proteinExistence type="predicted"/>
<name>A0A328AYF0_9CAUL</name>
<dbReference type="AlphaFoldDB" id="A0A328AYF0"/>
<accession>A0A328AYF0</accession>
<evidence type="ECO:0000313" key="2">
    <source>
        <dbReference type="Proteomes" id="UP000249842"/>
    </source>
</evidence>
<dbReference type="Proteomes" id="UP000249842">
    <property type="component" value="Unassembled WGS sequence"/>
</dbReference>
<protein>
    <submittedName>
        <fullName evidence="1">Uncharacterized protein</fullName>
    </submittedName>
</protein>
<reference evidence="2" key="1">
    <citation type="submission" date="2018-05" db="EMBL/GenBank/DDBJ databases">
        <authorList>
            <person name="Li X."/>
        </authorList>
    </citation>
    <scope>NUCLEOTIDE SEQUENCE [LARGE SCALE GENOMIC DNA]</scope>
    <source>
        <strain evidence="2">HKS-05</strain>
    </source>
</reference>
<sequence length="307" mass="31202">MPILWGRRKAHSAVHAEIWAVAEAAELGYAEAGPPVKRPLAPIARLAPVAVLALGAGLAAAPAAHAAETACWFEGGVVVVPAEVMGVAGDYVLDTATAHTQLGETQAQGAGFADTALKGEVRIGGMRLTGQPVAVAGLDMRTGALPTPIAGVIGADVLRAFVVDVRFAPCRVVLSRPGEAPPFGRATALPLTWTGDTPTVAAAVSDGGRTLSGPFAPATGGERAVRLADDLAAAPGASKPQELYPYGVARPRLRALSFAGALSENLPAGLLKAQDGGPAGEIGTPVLARYRLRFDFPNGRLLLAPDG</sequence>
<gene>
    <name evidence="1" type="ORF">DJ021_10105</name>
</gene>